<keyword evidence="2" id="KW-1185">Reference proteome</keyword>
<evidence type="ECO:0000313" key="1">
    <source>
        <dbReference type="EMBL" id="MBA0577876.1"/>
    </source>
</evidence>
<feature type="non-terminal residue" evidence="1">
    <location>
        <position position="1"/>
    </location>
</feature>
<comment type="caution">
    <text evidence="1">The sequence shown here is derived from an EMBL/GenBank/DDBJ whole genome shotgun (WGS) entry which is preliminary data.</text>
</comment>
<sequence length="166" mass="18612">MHKEDFKGFFSDTRHYKGKEILHGNFIGKDSVTLYNGQIEGEKNNNKKSNLKEVRLMEDCDPIIKEKFGQARGVLDHSDSDLAAKHFPITTERGSEVSINWPDLEDTRRDRSAVSLDVGNLDSGRHSAVVFHESTQTKKNNNAPPLNNFGFSPVISSGLGKVIKNR</sequence>
<protein>
    <submittedName>
        <fullName evidence="1">Uncharacterized protein</fullName>
    </submittedName>
</protein>
<evidence type="ECO:0000313" key="2">
    <source>
        <dbReference type="Proteomes" id="UP000593572"/>
    </source>
</evidence>
<organism evidence="1 2">
    <name type="scientific">Gossypium lobatum</name>
    <dbReference type="NCBI Taxonomy" id="34289"/>
    <lineage>
        <taxon>Eukaryota</taxon>
        <taxon>Viridiplantae</taxon>
        <taxon>Streptophyta</taxon>
        <taxon>Embryophyta</taxon>
        <taxon>Tracheophyta</taxon>
        <taxon>Spermatophyta</taxon>
        <taxon>Magnoliopsida</taxon>
        <taxon>eudicotyledons</taxon>
        <taxon>Gunneridae</taxon>
        <taxon>Pentapetalae</taxon>
        <taxon>rosids</taxon>
        <taxon>malvids</taxon>
        <taxon>Malvales</taxon>
        <taxon>Malvaceae</taxon>
        <taxon>Malvoideae</taxon>
        <taxon>Gossypium</taxon>
    </lineage>
</organism>
<dbReference type="EMBL" id="JABEZX010376216">
    <property type="protein sequence ID" value="MBA0577876.1"/>
    <property type="molecule type" value="Genomic_DNA"/>
</dbReference>
<accession>A0A7J8NLV1</accession>
<dbReference type="Proteomes" id="UP000593572">
    <property type="component" value="Unassembled WGS sequence"/>
</dbReference>
<dbReference type="AlphaFoldDB" id="A0A7J8NLV1"/>
<gene>
    <name evidence="1" type="ORF">Golob_025423</name>
</gene>
<proteinExistence type="predicted"/>
<name>A0A7J8NLV1_9ROSI</name>
<reference evidence="1 2" key="1">
    <citation type="journal article" date="2019" name="Genome Biol. Evol.">
        <title>Insights into the evolution of the New World diploid cottons (Gossypium, subgenus Houzingenia) based on genome sequencing.</title>
        <authorList>
            <person name="Grover C.E."/>
            <person name="Arick M.A. 2nd"/>
            <person name="Thrash A."/>
            <person name="Conover J.L."/>
            <person name="Sanders W.S."/>
            <person name="Peterson D.G."/>
            <person name="Frelichowski J.E."/>
            <person name="Scheffler J.A."/>
            <person name="Scheffler B.E."/>
            <person name="Wendel J.F."/>
        </authorList>
    </citation>
    <scope>NUCLEOTIDE SEQUENCE [LARGE SCALE GENOMIC DNA]</scope>
    <source>
        <strain evidence="1">157</strain>
        <tissue evidence="1">Leaf</tissue>
    </source>
</reference>